<keyword evidence="3" id="KW-1185">Reference proteome</keyword>
<organism evidence="2 3">
    <name type="scientific">Arsenicibacter rosenii</name>
    <dbReference type="NCBI Taxonomy" id="1750698"/>
    <lineage>
        <taxon>Bacteria</taxon>
        <taxon>Pseudomonadati</taxon>
        <taxon>Bacteroidota</taxon>
        <taxon>Cytophagia</taxon>
        <taxon>Cytophagales</taxon>
        <taxon>Spirosomataceae</taxon>
        <taxon>Arsenicibacter</taxon>
    </lineage>
</organism>
<reference evidence="2 3" key="1">
    <citation type="submission" date="2016-10" db="EMBL/GenBank/DDBJ databases">
        <title>Arsenicibacter rosenii gen. nov., sp. nov., an efficient arsenic-methylating bacterium isolated from an arsenic-contaminated paddy soil.</title>
        <authorList>
            <person name="Huang K."/>
        </authorList>
    </citation>
    <scope>NUCLEOTIDE SEQUENCE [LARGE SCALE GENOMIC DNA]</scope>
    <source>
        <strain evidence="2 3">SM-1</strain>
    </source>
</reference>
<name>A0A1S2VGF9_9BACT</name>
<dbReference type="RefSeq" id="WP_071504392.1">
    <property type="nucleotide sequence ID" value="NZ_MORL01000009.1"/>
</dbReference>
<dbReference type="SUPFAM" id="SSF46689">
    <property type="entry name" value="Homeodomain-like"/>
    <property type="match status" value="1"/>
</dbReference>
<evidence type="ECO:0000313" key="2">
    <source>
        <dbReference type="EMBL" id="OIN57804.1"/>
    </source>
</evidence>
<dbReference type="Pfam" id="PF13592">
    <property type="entry name" value="HTH_33"/>
    <property type="match status" value="1"/>
</dbReference>
<dbReference type="AlphaFoldDB" id="A0A1S2VGF9"/>
<dbReference type="EMBL" id="MORL01000009">
    <property type="protein sequence ID" value="OIN57804.1"/>
    <property type="molecule type" value="Genomic_DNA"/>
</dbReference>
<dbReference type="OrthoDB" id="961580at2"/>
<dbReference type="Proteomes" id="UP000181790">
    <property type="component" value="Unassembled WGS sequence"/>
</dbReference>
<dbReference type="InterPro" id="IPR009057">
    <property type="entry name" value="Homeodomain-like_sf"/>
</dbReference>
<evidence type="ECO:0000313" key="3">
    <source>
        <dbReference type="Proteomes" id="UP000181790"/>
    </source>
</evidence>
<sequence length="152" mass="18167">MKYNSAIKESVDELLAIEKQQRQARLRDRIRFLRFLKEGRAQTQQQAGEQLGLSLRQSQRLWQTYRQEGIEKLLQTGYQHGFGKLSTHQLSELKQWLTTPPHKKLSQIQTYIKERWQIDYTIAGLSLLFKRMKIKYKPARMGKMKENIEPQY</sequence>
<accession>A0A1S2VGF9</accession>
<protein>
    <recommendedName>
        <fullName evidence="1">Winged helix-turn helix domain-containing protein</fullName>
    </recommendedName>
</protein>
<gene>
    <name evidence="2" type="ORF">BLX24_17030</name>
</gene>
<comment type="caution">
    <text evidence="2">The sequence shown here is derived from an EMBL/GenBank/DDBJ whole genome shotgun (WGS) entry which is preliminary data.</text>
</comment>
<proteinExistence type="predicted"/>
<evidence type="ECO:0000259" key="1">
    <source>
        <dbReference type="Pfam" id="PF13592"/>
    </source>
</evidence>
<dbReference type="InterPro" id="IPR025959">
    <property type="entry name" value="Winged_HTH_dom"/>
</dbReference>
<feature type="domain" description="Winged helix-turn helix" evidence="1">
    <location>
        <begin position="105"/>
        <end position="140"/>
    </location>
</feature>